<dbReference type="Gene3D" id="3.30.1330.60">
    <property type="entry name" value="OmpA-like domain"/>
    <property type="match status" value="1"/>
</dbReference>
<evidence type="ECO:0000256" key="3">
    <source>
        <dbReference type="ARBA" id="ARBA00023237"/>
    </source>
</evidence>
<gene>
    <name evidence="7" type="ORF">GRI48_04285</name>
</gene>
<accession>A0A844YFB0</accession>
<keyword evidence="2 4" id="KW-0472">Membrane</keyword>
<dbReference type="GO" id="GO:0009279">
    <property type="term" value="C:cell outer membrane"/>
    <property type="evidence" value="ECO:0007669"/>
    <property type="project" value="UniProtKB-SubCell"/>
</dbReference>
<evidence type="ECO:0000259" key="6">
    <source>
        <dbReference type="PROSITE" id="PS51123"/>
    </source>
</evidence>
<dbReference type="PROSITE" id="PS51123">
    <property type="entry name" value="OMPA_2"/>
    <property type="match status" value="1"/>
</dbReference>
<dbReference type="Pfam" id="PF00691">
    <property type="entry name" value="OmpA"/>
    <property type="match status" value="1"/>
</dbReference>
<sequence>MFSRTSLIATLGALLVAAIGFLVATTSDDALADRLSRDAERAIAQAGAEGVVASFRTASGWPTRHPLLTGGQALDEGLRAKVARAVYGLDGVGGVIWADGTIMAEAAATQYKPLHCQEDVEALLRARTIRFEEASSRIDANSSELLDEVATALRPCLGSIIAIEGHTDSSGPEPGNLALSQERADSIEQALVERGIPADGLRPRGFGSSEPVEGLEPEDPANRRIEFSVIATEPLLPTPIDTPGAR</sequence>
<evidence type="ECO:0000256" key="5">
    <source>
        <dbReference type="SAM" id="MobiDB-lite"/>
    </source>
</evidence>
<evidence type="ECO:0000256" key="1">
    <source>
        <dbReference type="ARBA" id="ARBA00004442"/>
    </source>
</evidence>
<organism evidence="7 8">
    <name type="scientific">Qipengyuania oceanensis</name>
    <dbReference type="NCBI Taxonomy" id="1463597"/>
    <lineage>
        <taxon>Bacteria</taxon>
        <taxon>Pseudomonadati</taxon>
        <taxon>Pseudomonadota</taxon>
        <taxon>Alphaproteobacteria</taxon>
        <taxon>Sphingomonadales</taxon>
        <taxon>Erythrobacteraceae</taxon>
        <taxon>Qipengyuania</taxon>
    </lineage>
</organism>
<dbReference type="PANTHER" id="PTHR30329:SF21">
    <property type="entry name" value="LIPOPROTEIN YIAD-RELATED"/>
    <property type="match status" value="1"/>
</dbReference>
<evidence type="ECO:0000256" key="4">
    <source>
        <dbReference type="PROSITE-ProRule" id="PRU00473"/>
    </source>
</evidence>
<dbReference type="RefSeq" id="WP_160671889.1">
    <property type="nucleotide sequence ID" value="NZ_WTYN01000001.1"/>
</dbReference>
<dbReference type="SUPFAM" id="SSF103088">
    <property type="entry name" value="OmpA-like"/>
    <property type="match status" value="1"/>
</dbReference>
<dbReference type="PRINTS" id="PR01021">
    <property type="entry name" value="OMPADOMAIN"/>
</dbReference>
<reference evidence="7 8" key="1">
    <citation type="submission" date="2019-12" db="EMBL/GenBank/DDBJ databases">
        <title>Genomic-based taxomic classification of the family Erythrobacteraceae.</title>
        <authorList>
            <person name="Xu L."/>
        </authorList>
    </citation>
    <scope>NUCLEOTIDE SEQUENCE [LARGE SCALE GENOMIC DNA]</scope>
    <source>
        <strain evidence="7 8">MCCC 1A09965</strain>
    </source>
</reference>
<feature type="domain" description="OmpA-like" evidence="6">
    <location>
        <begin position="118"/>
        <end position="233"/>
    </location>
</feature>
<keyword evidence="8" id="KW-1185">Reference proteome</keyword>
<dbReference type="PANTHER" id="PTHR30329">
    <property type="entry name" value="STATOR ELEMENT OF FLAGELLAR MOTOR COMPLEX"/>
    <property type="match status" value="1"/>
</dbReference>
<dbReference type="InterPro" id="IPR006664">
    <property type="entry name" value="OMP_bac"/>
</dbReference>
<evidence type="ECO:0000256" key="2">
    <source>
        <dbReference type="ARBA" id="ARBA00023136"/>
    </source>
</evidence>
<dbReference type="Proteomes" id="UP000445582">
    <property type="component" value="Unassembled WGS sequence"/>
</dbReference>
<proteinExistence type="predicted"/>
<dbReference type="AlphaFoldDB" id="A0A844YFB0"/>
<feature type="region of interest" description="Disordered" evidence="5">
    <location>
        <begin position="198"/>
        <end position="221"/>
    </location>
</feature>
<keyword evidence="3" id="KW-0998">Cell outer membrane</keyword>
<dbReference type="InterPro" id="IPR006665">
    <property type="entry name" value="OmpA-like"/>
</dbReference>
<comment type="caution">
    <text evidence="7">The sequence shown here is derived from an EMBL/GenBank/DDBJ whole genome shotgun (WGS) entry which is preliminary data.</text>
</comment>
<dbReference type="OrthoDB" id="9814546at2"/>
<dbReference type="EMBL" id="WTYN01000001">
    <property type="protein sequence ID" value="MXO62225.1"/>
    <property type="molecule type" value="Genomic_DNA"/>
</dbReference>
<name>A0A844YFB0_9SPHN</name>
<dbReference type="CDD" id="cd07185">
    <property type="entry name" value="OmpA_C-like"/>
    <property type="match status" value="1"/>
</dbReference>
<dbReference type="InterPro" id="IPR036737">
    <property type="entry name" value="OmpA-like_sf"/>
</dbReference>
<evidence type="ECO:0000313" key="8">
    <source>
        <dbReference type="Proteomes" id="UP000445582"/>
    </source>
</evidence>
<comment type="subcellular location">
    <subcellularLocation>
        <location evidence="1">Cell outer membrane</location>
    </subcellularLocation>
</comment>
<protein>
    <submittedName>
        <fullName evidence="7">OmpA family protein</fullName>
    </submittedName>
</protein>
<evidence type="ECO:0000313" key="7">
    <source>
        <dbReference type="EMBL" id="MXO62225.1"/>
    </source>
</evidence>
<dbReference type="InterPro" id="IPR050330">
    <property type="entry name" value="Bact_OuterMem_StrucFunc"/>
</dbReference>